<accession>A0ABP5V7H1</accession>
<name>A0ABP5V7H1_9ACTN</name>
<evidence type="ECO:0000313" key="2">
    <source>
        <dbReference type="Proteomes" id="UP001500058"/>
    </source>
</evidence>
<organism evidence="1 2">
    <name type="scientific">Streptomyces glaucosporus</name>
    <dbReference type="NCBI Taxonomy" id="284044"/>
    <lineage>
        <taxon>Bacteria</taxon>
        <taxon>Bacillati</taxon>
        <taxon>Actinomycetota</taxon>
        <taxon>Actinomycetes</taxon>
        <taxon>Kitasatosporales</taxon>
        <taxon>Streptomycetaceae</taxon>
        <taxon>Streptomyces</taxon>
    </lineage>
</organism>
<sequence length="281" mass="29486">MARNLWIGKPGLLREITQAAKSWDRTAELNVTEFKSLEGQITTVAPRRTARRVKLSWEWLEPGDAQHLVRLARRVDGPGMQGDPRTAHGPVALLDPASVNLLDPYQAAGQSTSARGADHWFTVQGSVAINPFVRDAVVGDCQDPATRIGWRHNTWAGWPVMPGMEVSWLLPPDWSPGLATAQLDWKDADGAYLSTTGAGGTAVTGTAPAGAAFVTPVGGPGTTGMIGLAGACLTVGEPPAAFALGDGCPAMSVTGYSDVPAARLPYRNVSIDLVEVAGADV</sequence>
<protein>
    <recommendedName>
        <fullName evidence="3">Minor tail protein</fullName>
    </recommendedName>
</protein>
<evidence type="ECO:0000313" key="1">
    <source>
        <dbReference type="EMBL" id="GAA2395882.1"/>
    </source>
</evidence>
<reference evidence="2" key="1">
    <citation type="journal article" date="2019" name="Int. J. Syst. Evol. Microbiol.">
        <title>The Global Catalogue of Microorganisms (GCM) 10K type strain sequencing project: providing services to taxonomists for standard genome sequencing and annotation.</title>
        <authorList>
            <consortium name="The Broad Institute Genomics Platform"/>
            <consortium name="The Broad Institute Genome Sequencing Center for Infectious Disease"/>
            <person name="Wu L."/>
            <person name="Ma J."/>
        </authorList>
    </citation>
    <scope>NUCLEOTIDE SEQUENCE [LARGE SCALE GENOMIC DNA]</scope>
    <source>
        <strain evidence="2">JCM 6921</strain>
    </source>
</reference>
<dbReference type="Proteomes" id="UP001500058">
    <property type="component" value="Unassembled WGS sequence"/>
</dbReference>
<keyword evidence="2" id="KW-1185">Reference proteome</keyword>
<gene>
    <name evidence="1" type="ORF">GCM10010420_21770</name>
</gene>
<evidence type="ECO:0008006" key="3">
    <source>
        <dbReference type="Google" id="ProtNLM"/>
    </source>
</evidence>
<proteinExistence type="predicted"/>
<dbReference type="EMBL" id="BAAATJ010000007">
    <property type="protein sequence ID" value="GAA2395882.1"/>
    <property type="molecule type" value="Genomic_DNA"/>
</dbReference>
<comment type="caution">
    <text evidence="1">The sequence shown here is derived from an EMBL/GenBank/DDBJ whole genome shotgun (WGS) entry which is preliminary data.</text>
</comment>
<dbReference type="RefSeq" id="WP_344630719.1">
    <property type="nucleotide sequence ID" value="NZ_BAAATJ010000007.1"/>
</dbReference>